<dbReference type="CDD" id="cd00413">
    <property type="entry name" value="Glyco_hydrolase_16"/>
    <property type="match status" value="1"/>
</dbReference>
<evidence type="ECO:0000313" key="3">
    <source>
        <dbReference type="Proteomes" id="UP001465668"/>
    </source>
</evidence>
<sequence length="335" mass="37071">MMFSTWTSAKQCSSFSTNGSAASNFANYRFYDMRNIPKNTWDTLQNTTGSSNASAAAFTNDMSWQLDWAPRNGLRVPDANSGTISIDYLSKNVAMRNVVDRSDNNVTTALGLATYREDQSSQQSSGIDFYKTDLMYISLRVRARISGAEGACAGFFTYKNDTTEIDIEVLTRNDNTTLGLKTQPTVDDSGDEIKGSQFNMSFPFGLIREDWMTYRLDWVASHVVWYVEGVQMASTTVNVPVDPSHLYINLWGNGGTWTGEMALGQSALLEIQWVELAYNLSNTIPVVQDGTNTCNLDDPGPTDPAQRSFDSQGRKISLNAVVLLSTILAILEMSF</sequence>
<evidence type="ECO:0000313" key="2">
    <source>
        <dbReference type="EMBL" id="KAK9774919.1"/>
    </source>
</evidence>
<dbReference type="PANTHER" id="PTHR38121">
    <property type="entry name" value="GH16 DOMAIN-CONTAINING PROTEIN"/>
    <property type="match status" value="1"/>
</dbReference>
<protein>
    <submittedName>
        <fullName evidence="2">Concanavalin A-like lectin/glucanase domain-containing protein</fullName>
    </submittedName>
</protein>
<accession>A0ABR2XM77</accession>
<dbReference type="EMBL" id="JARVKM010000038">
    <property type="protein sequence ID" value="KAK9774919.1"/>
    <property type="molecule type" value="Genomic_DNA"/>
</dbReference>
<organism evidence="2 3">
    <name type="scientific">Seiridium cardinale</name>
    <dbReference type="NCBI Taxonomy" id="138064"/>
    <lineage>
        <taxon>Eukaryota</taxon>
        <taxon>Fungi</taxon>
        <taxon>Dikarya</taxon>
        <taxon>Ascomycota</taxon>
        <taxon>Pezizomycotina</taxon>
        <taxon>Sordariomycetes</taxon>
        <taxon>Xylariomycetidae</taxon>
        <taxon>Amphisphaeriales</taxon>
        <taxon>Sporocadaceae</taxon>
        <taxon>Seiridium</taxon>
    </lineage>
</organism>
<keyword evidence="3" id="KW-1185">Reference proteome</keyword>
<dbReference type="InterPro" id="IPR000757">
    <property type="entry name" value="Beta-glucanase-like"/>
</dbReference>
<reference evidence="2 3" key="1">
    <citation type="submission" date="2024-02" db="EMBL/GenBank/DDBJ databases">
        <title>First draft genome assembly of two strains of Seiridium cardinale.</title>
        <authorList>
            <person name="Emiliani G."/>
            <person name="Scali E."/>
        </authorList>
    </citation>
    <scope>NUCLEOTIDE SEQUENCE [LARGE SCALE GENOMIC DNA]</scope>
    <source>
        <strain evidence="2 3">BM-138-000479</strain>
    </source>
</reference>
<feature type="domain" description="GH16" evidence="1">
    <location>
        <begin position="31"/>
        <end position="282"/>
    </location>
</feature>
<dbReference type="Gene3D" id="2.60.120.200">
    <property type="match status" value="1"/>
</dbReference>
<proteinExistence type="predicted"/>
<dbReference type="Pfam" id="PF00722">
    <property type="entry name" value="Glyco_hydro_16"/>
    <property type="match status" value="1"/>
</dbReference>
<dbReference type="InterPro" id="IPR013320">
    <property type="entry name" value="ConA-like_dom_sf"/>
</dbReference>
<dbReference type="Proteomes" id="UP001465668">
    <property type="component" value="Unassembled WGS sequence"/>
</dbReference>
<comment type="caution">
    <text evidence="2">The sequence shown here is derived from an EMBL/GenBank/DDBJ whole genome shotgun (WGS) entry which is preliminary data.</text>
</comment>
<gene>
    <name evidence="2" type="ORF">SCAR479_08474</name>
</gene>
<name>A0ABR2XM77_9PEZI</name>
<dbReference type="SUPFAM" id="SSF49899">
    <property type="entry name" value="Concanavalin A-like lectins/glucanases"/>
    <property type="match status" value="1"/>
</dbReference>
<evidence type="ECO:0000259" key="1">
    <source>
        <dbReference type="PROSITE" id="PS51762"/>
    </source>
</evidence>
<dbReference type="PANTHER" id="PTHR38121:SF4">
    <property type="entry name" value="GH16 DOMAIN-CONTAINING PROTEIN-RELATED"/>
    <property type="match status" value="1"/>
</dbReference>
<dbReference type="PROSITE" id="PS51762">
    <property type="entry name" value="GH16_2"/>
    <property type="match status" value="1"/>
</dbReference>